<sequence length="310" mass="34271">MTTLDHTAFPHILDAILTNAPRRVLLTFRATSQHLRSLADNILCANADLHLTATASWSLTSASGALPLLPGDTRASCLSAIKTLTLRMPPSQRRMARKDLLLPALYLSATTLRLPDPFLRLSIDGLAPLAEELIVFERITPSFNCDKTGWFFPPTISGTRIPTWAKRYVLNIAVRPEEPELHAATWDAWAVVDEDGRPQSLNDDREVVVILHGLPGRPARSLQVAQHELGILHGLAEAVAAHPWKWTVVGVPEMLKVAPHAVAAQDFASRFNEVAGRENDFCSMAQYERLRGPRAVLETDVRTSSTSWME</sequence>
<reference evidence="1" key="1">
    <citation type="journal article" date="2023" name="BMC Genomics">
        <title>Chromosome-level genome assemblies of Cutaneotrichosporon spp. (Trichosporonales, Basidiomycota) reveal imbalanced evolution between nucleotide sequences and chromosome synteny.</title>
        <authorList>
            <person name="Kobayashi Y."/>
            <person name="Kayamori A."/>
            <person name="Aoki K."/>
            <person name="Shiwa Y."/>
            <person name="Matsutani M."/>
            <person name="Fujita N."/>
            <person name="Sugita T."/>
            <person name="Iwasaki W."/>
            <person name="Tanaka N."/>
            <person name="Takashima M."/>
        </authorList>
    </citation>
    <scope>NUCLEOTIDE SEQUENCE</scope>
    <source>
        <strain evidence="1">HIS019</strain>
    </source>
</reference>
<keyword evidence="2" id="KW-1185">Reference proteome</keyword>
<proteinExistence type="predicted"/>
<dbReference type="RefSeq" id="XP_060459520.1">
    <property type="nucleotide sequence ID" value="XM_060603202.1"/>
</dbReference>
<gene>
    <name evidence="1" type="ORF">CcaverHIS019_0607140</name>
</gene>
<evidence type="ECO:0000313" key="2">
    <source>
        <dbReference type="Proteomes" id="UP001233271"/>
    </source>
</evidence>
<evidence type="ECO:0000313" key="1">
    <source>
        <dbReference type="EMBL" id="BEI94255.1"/>
    </source>
</evidence>
<name>A0AA48L989_9TREE</name>
<evidence type="ECO:0008006" key="3">
    <source>
        <dbReference type="Google" id="ProtNLM"/>
    </source>
</evidence>
<dbReference type="Proteomes" id="UP001233271">
    <property type="component" value="Chromosome 6"/>
</dbReference>
<dbReference type="GeneID" id="85498125"/>
<accession>A0AA48L989</accession>
<protein>
    <recommendedName>
        <fullName evidence="3">F-box domain-containing protein</fullName>
    </recommendedName>
</protein>
<dbReference type="EMBL" id="AP028217">
    <property type="protein sequence ID" value="BEI94255.1"/>
    <property type="molecule type" value="Genomic_DNA"/>
</dbReference>
<dbReference type="AlphaFoldDB" id="A0AA48L989"/>
<dbReference type="KEGG" id="ccac:CcaHIS019_0607140"/>
<organism evidence="1 2">
    <name type="scientific">Cutaneotrichosporon cavernicola</name>
    <dbReference type="NCBI Taxonomy" id="279322"/>
    <lineage>
        <taxon>Eukaryota</taxon>
        <taxon>Fungi</taxon>
        <taxon>Dikarya</taxon>
        <taxon>Basidiomycota</taxon>
        <taxon>Agaricomycotina</taxon>
        <taxon>Tremellomycetes</taxon>
        <taxon>Trichosporonales</taxon>
        <taxon>Trichosporonaceae</taxon>
        <taxon>Cutaneotrichosporon</taxon>
    </lineage>
</organism>